<proteinExistence type="predicted"/>
<dbReference type="Proteomes" id="UP000403266">
    <property type="component" value="Unassembled WGS sequence"/>
</dbReference>
<comment type="caution">
    <text evidence="1">The sequence shown here is derived from an EMBL/GenBank/DDBJ whole genome shotgun (WGS) entry which is preliminary data.</text>
</comment>
<dbReference type="AlphaFoldDB" id="A0A5N7MR65"/>
<evidence type="ECO:0000313" key="1">
    <source>
        <dbReference type="EMBL" id="MPR29501.1"/>
    </source>
</evidence>
<reference evidence="1 2" key="1">
    <citation type="journal article" date="2019" name="Syst. Appl. Microbiol.">
        <title>Microvirga tunisiensis sp. nov., a root nodule symbiotic bacterium isolated from Lupinus micranthus and L. luteus grown in Northern Tunisia.</title>
        <authorList>
            <person name="Msaddak A."/>
            <person name="Rejili M."/>
            <person name="Duran D."/>
            <person name="Mars M."/>
            <person name="Palacios J.M."/>
            <person name="Ruiz-Argueso T."/>
            <person name="Rey L."/>
            <person name="Imperial J."/>
        </authorList>
    </citation>
    <scope>NUCLEOTIDE SEQUENCE [LARGE SCALE GENOMIC DNA]</scope>
    <source>
        <strain evidence="1 2">Lmie10</strain>
    </source>
</reference>
<name>A0A5N7MR65_9HYPH</name>
<gene>
    <name evidence="1" type="ORF">FS320_31535</name>
</gene>
<organism evidence="1 2">
    <name type="scientific">Microvirga tunisiensis</name>
    <dbReference type="NCBI Taxonomy" id="2108360"/>
    <lineage>
        <taxon>Bacteria</taxon>
        <taxon>Pseudomonadati</taxon>
        <taxon>Pseudomonadota</taxon>
        <taxon>Alphaproteobacteria</taxon>
        <taxon>Hyphomicrobiales</taxon>
        <taxon>Methylobacteriaceae</taxon>
        <taxon>Microvirga</taxon>
    </lineage>
</organism>
<keyword evidence="2" id="KW-1185">Reference proteome</keyword>
<sequence length="88" mass="9982">MSEPELIAELHRVAAACKRLNQEATRAIERQRFSRDAQEVARAAQDEQAALAAMNRLMDRRRAVEGHLMRVRGQLRPLKSSLKNVMSA</sequence>
<accession>A0A5N7MR65</accession>
<dbReference type="EMBL" id="VOSK01000237">
    <property type="protein sequence ID" value="MPR29501.1"/>
    <property type="molecule type" value="Genomic_DNA"/>
</dbReference>
<evidence type="ECO:0000313" key="2">
    <source>
        <dbReference type="Proteomes" id="UP000403266"/>
    </source>
</evidence>
<protein>
    <submittedName>
        <fullName evidence="1">Uncharacterized protein</fullName>
    </submittedName>
</protein>
<dbReference type="RefSeq" id="WP_152716399.1">
    <property type="nucleotide sequence ID" value="NZ_VOSJ01000246.1"/>
</dbReference>